<dbReference type="NCBIfam" id="TIGR00121">
    <property type="entry name" value="birA_ligase"/>
    <property type="match status" value="1"/>
</dbReference>
<dbReference type="Gene3D" id="2.30.30.100">
    <property type="match status" value="1"/>
</dbReference>
<dbReference type="GO" id="GO:0005737">
    <property type="term" value="C:cytoplasm"/>
    <property type="evidence" value="ECO:0007669"/>
    <property type="project" value="TreeGrafter"/>
</dbReference>
<dbReference type="PROSITE" id="PS51733">
    <property type="entry name" value="BPL_LPL_CATALYTIC"/>
    <property type="match status" value="1"/>
</dbReference>
<gene>
    <name evidence="5" type="primary">birA</name>
    <name evidence="7" type="ORF">FZD51_08690</name>
</gene>
<dbReference type="Pfam" id="PF08279">
    <property type="entry name" value="HTH_11"/>
    <property type="match status" value="1"/>
</dbReference>
<comment type="similarity">
    <text evidence="5">Belongs to the biotin--protein ligase family.</text>
</comment>
<dbReference type="Proteomes" id="UP000322139">
    <property type="component" value="Unassembled WGS sequence"/>
</dbReference>
<dbReference type="HAMAP" id="MF_00978">
    <property type="entry name" value="Bifunct_BirA"/>
    <property type="match status" value="1"/>
</dbReference>
<evidence type="ECO:0000313" key="7">
    <source>
        <dbReference type="EMBL" id="TYS49283.1"/>
    </source>
</evidence>
<keyword evidence="2 5" id="KW-0547">Nucleotide-binding</keyword>
<dbReference type="SUPFAM" id="SSF50037">
    <property type="entry name" value="C-terminal domain of transcriptional repressors"/>
    <property type="match status" value="1"/>
</dbReference>
<comment type="caution">
    <text evidence="5">Lacks conserved residue(s) required for the propagation of feature annotation.</text>
</comment>
<keyword evidence="5" id="KW-0805">Transcription regulation</keyword>
<dbReference type="PANTHER" id="PTHR12835">
    <property type="entry name" value="BIOTIN PROTEIN LIGASE"/>
    <property type="match status" value="1"/>
</dbReference>
<dbReference type="Gene3D" id="3.30.930.10">
    <property type="entry name" value="Bira Bifunctional Protein, Domain 2"/>
    <property type="match status" value="1"/>
</dbReference>
<protein>
    <recommendedName>
        <fullName evidence="5">Bifunctional ligase/repressor BirA</fullName>
    </recommendedName>
    <alternativeName>
        <fullName evidence="5">Biotin--[acetyl-CoA-carboxylase] ligase</fullName>
        <ecNumber evidence="5">6.3.4.15</ecNumber>
    </alternativeName>
    <alternativeName>
        <fullName evidence="5">Biotin--protein ligase</fullName>
    </alternativeName>
    <alternativeName>
        <fullName evidence="5">Biotin-[acetyl-CoA carboxylase] synthetase</fullName>
    </alternativeName>
</protein>
<keyword evidence="5" id="KW-0678">Repressor</keyword>
<dbReference type="GO" id="GO:0004077">
    <property type="term" value="F:biotin--[biotin carboxyl-carrier protein] ligase activity"/>
    <property type="evidence" value="ECO:0007669"/>
    <property type="project" value="UniProtKB-UniRule"/>
</dbReference>
<evidence type="ECO:0000313" key="8">
    <source>
        <dbReference type="Proteomes" id="UP000322139"/>
    </source>
</evidence>
<keyword evidence="1 5" id="KW-0436">Ligase</keyword>
<keyword evidence="5" id="KW-0238">DNA-binding</keyword>
<comment type="catalytic activity">
    <reaction evidence="5">
        <text>biotin + L-lysyl-[protein] + ATP = N(6)-biotinyl-L-lysyl-[protein] + AMP + diphosphate + H(+)</text>
        <dbReference type="Rhea" id="RHEA:11756"/>
        <dbReference type="Rhea" id="RHEA-COMP:9752"/>
        <dbReference type="Rhea" id="RHEA-COMP:10505"/>
        <dbReference type="ChEBI" id="CHEBI:15378"/>
        <dbReference type="ChEBI" id="CHEBI:29969"/>
        <dbReference type="ChEBI" id="CHEBI:30616"/>
        <dbReference type="ChEBI" id="CHEBI:33019"/>
        <dbReference type="ChEBI" id="CHEBI:57586"/>
        <dbReference type="ChEBI" id="CHEBI:83144"/>
        <dbReference type="ChEBI" id="CHEBI:456215"/>
        <dbReference type="EC" id="6.3.4.15"/>
    </reaction>
</comment>
<dbReference type="Gene3D" id="1.10.10.10">
    <property type="entry name" value="Winged helix-like DNA-binding domain superfamily/Winged helix DNA-binding domain"/>
    <property type="match status" value="1"/>
</dbReference>
<sequence length="327" mass="36596">MQSELRKKLLAAFTESKGEYLSGQYLADLIGCSRTAVWKHIEELRRDGFELEAVRRKGYRIVKTTEKVTADEIRLGMKTSLLGTEIHYEESVDSTQKIAHRLAYDEAPEGTIVVAEEQLNGRGRMDRKWHSPKYTGIWMSVILRPEIPLPRAPQLTLLAAVAVVQSIEECTALSPQIKWPNDILIGGKKVTGILTELQAEADRIFSIIIGIGINVNQQLEDYPEELRGTATSLAIEKGGNLSRAELVRVVLQKLENLYMLYMEKGFYPIRLLWESYAVSIGKQITARTISGSISGKALGITEEGVLRIEDEAGEIHHVYSADIELDS</sequence>
<dbReference type="EC" id="6.3.4.15" evidence="5"/>
<evidence type="ECO:0000259" key="6">
    <source>
        <dbReference type="PROSITE" id="PS51733"/>
    </source>
</evidence>
<dbReference type="CDD" id="cd16442">
    <property type="entry name" value="BPL"/>
    <property type="match status" value="1"/>
</dbReference>
<dbReference type="GO" id="GO:0016740">
    <property type="term" value="F:transferase activity"/>
    <property type="evidence" value="ECO:0007669"/>
    <property type="project" value="UniProtKB-ARBA"/>
</dbReference>
<organism evidence="7 8">
    <name type="scientific">Bacillus infantis</name>
    <dbReference type="NCBI Taxonomy" id="324767"/>
    <lineage>
        <taxon>Bacteria</taxon>
        <taxon>Bacillati</taxon>
        <taxon>Bacillota</taxon>
        <taxon>Bacilli</taxon>
        <taxon>Bacillales</taxon>
        <taxon>Bacillaceae</taxon>
        <taxon>Bacillus</taxon>
    </lineage>
</organism>
<evidence type="ECO:0000256" key="5">
    <source>
        <dbReference type="HAMAP-Rule" id="MF_00978"/>
    </source>
</evidence>
<keyword evidence="4 5" id="KW-0092">Biotin</keyword>
<dbReference type="InterPro" id="IPR036388">
    <property type="entry name" value="WH-like_DNA-bd_sf"/>
</dbReference>
<feature type="binding site" evidence="5">
    <location>
        <position position="118"/>
    </location>
    <ligand>
        <name>biotin</name>
        <dbReference type="ChEBI" id="CHEBI:57586"/>
    </ligand>
</feature>
<proteinExistence type="inferred from homology"/>
<dbReference type="SUPFAM" id="SSF46785">
    <property type="entry name" value="Winged helix' DNA-binding domain"/>
    <property type="match status" value="1"/>
</dbReference>
<evidence type="ECO:0000256" key="2">
    <source>
        <dbReference type="ARBA" id="ARBA00022741"/>
    </source>
</evidence>
<keyword evidence="5" id="KW-0804">Transcription</keyword>
<dbReference type="EMBL" id="VTER01000004">
    <property type="protein sequence ID" value="TYS49283.1"/>
    <property type="molecule type" value="Genomic_DNA"/>
</dbReference>
<evidence type="ECO:0000256" key="1">
    <source>
        <dbReference type="ARBA" id="ARBA00022598"/>
    </source>
</evidence>
<evidence type="ECO:0000256" key="4">
    <source>
        <dbReference type="ARBA" id="ARBA00023267"/>
    </source>
</evidence>
<comment type="function">
    <text evidence="5">Acts both as a biotin--[acetyl-CoA-carboxylase] ligase and a repressor.</text>
</comment>
<reference evidence="7 8" key="1">
    <citation type="submission" date="2019-08" db="EMBL/GenBank/DDBJ databases">
        <title>Bacillus genomes from the desert of Cuatro Cienegas, Coahuila.</title>
        <authorList>
            <person name="Olmedo-Alvarez G."/>
        </authorList>
    </citation>
    <scope>NUCLEOTIDE SEQUENCE [LARGE SCALE GENOMIC DNA]</scope>
    <source>
        <strain evidence="7 8">CH446_14T</strain>
    </source>
</reference>
<feature type="domain" description="BPL/LPL catalytic" evidence="6">
    <location>
        <begin position="75"/>
        <end position="262"/>
    </location>
</feature>
<dbReference type="Pfam" id="PF02237">
    <property type="entry name" value="BPL_C"/>
    <property type="match status" value="1"/>
</dbReference>
<dbReference type="GO" id="GO:0009249">
    <property type="term" value="P:protein lipoylation"/>
    <property type="evidence" value="ECO:0007669"/>
    <property type="project" value="UniProtKB-ARBA"/>
</dbReference>
<dbReference type="InterPro" id="IPR045864">
    <property type="entry name" value="aa-tRNA-synth_II/BPL/LPL"/>
</dbReference>
<dbReference type="InterPro" id="IPR008988">
    <property type="entry name" value="Transcriptional_repressor_C"/>
</dbReference>
<dbReference type="Pfam" id="PF03099">
    <property type="entry name" value="BPL_LplA_LipB"/>
    <property type="match status" value="1"/>
</dbReference>
<dbReference type="InterPro" id="IPR013196">
    <property type="entry name" value="HTH_11"/>
</dbReference>
<name>A0A5D4RCW0_9BACI</name>
<dbReference type="InterPro" id="IPR030855">
    <property type="entry name" value="Bifunct_BirA"/>
</dbReference>
<dbReference type="AlphaFoldDB" id="A0A5D4RCW0"/>
<feature type="binding site" evidence="5">
    <location>
        <begin position="122"/>
        <end position="124"/>
    </location>
    <ligand>
        <name>biotin</name>
        <dbReference type="ChEBI" id="CHEBI:57586"/>
    </ligand>
</feature>
<dbReference type="InterPro" id="IPR004143">
    <property type="entry name" value="BPL_LPL_catalytic"/>
</dbReference>
<dbReference type="InterPro" id="IPR036390">
    <property type="entry name" value="WH_DNA-bd_sf"/>
</dbReference>
<dbReference type="PANTHER" id="PTHR12835:SF5">
    <property type="entry name" value="BIOTIN--PROTEIN LIGASE"/>
    <property type="match status" value="1"/>
</dbReference>
<comment type="caution">
    <text evidence="7">The sequence shown here is derived from an EMBL/GenBank/DDBJ whole genome shotgun (WGS) entry which is preliminary data.</text>
</comment>
<dbReference type="SUPFAM" id="SSF55681">
    <property type="entry name" value="Class II aaRS and biotin synthetases"/>
    <property type="match status" value="1"/>
</dbReference>
<evidence type="ECO:0000256" key="3">
    <source>
        <dbReference type="ARBA" id="ARBA00022840"/>
    </source>
</evidence>
<dbReference type="GO" id="GO:0003677">
    <property type="term" value="F:DNA binding"/>
    <property type="evidence" value="ECO:0007669"/>
    <property type="project" value="UniProtKB-UniRule"/>
</dbReference>
<dbReference type="InterPro" id="IPR003142">
    <property type="entry name" value="BPL_C"/>
</dbReference>
<accession>A0A5D4RCW0</accession>
<keyword evidence="3 5" id="KW-0067">ATP-binding</keyword>
<feature type="DNA-binding region" description="H-T-H motif" evidence="5">
    <location>
        <begin position="23"/>
        <end position="42"/>
    </location>
</feature>
<dbReference type="RefSeq" id="WP_148974419.1">
    <property type="nucleotide sequence ID" value="NZ_JBNIKU010000001.1"/>
</dbReference>
<dbReference type="InterPro" id="IPR004408">
    <property type="entry name" value="Biotin_CoA_COase_ligase"/>
</dbReference>
<dbReference type="GO" id="GO:0005524">
    <property type="term" value="F:ATP binding"/>
    <property type="evidence" value="ECO:0007669"/>
    <property type="project" value="UniProtKB-UniRule"/>
</dbReference>
<dbReference type="GO" id="GO:0006355">
    <property type="term" value="P:regulation of DNA-templated transcription"/>
    <property type="evidence" value="ECO:0007669"/>
    <property type="project" value="UniProtKB-UniRule"/>
</dbReference>
<feature type="binding site" evidence="5">
    <location>
        <position position="189"/>
    </location>
    <ligand>
        <name>biotin</name>
        <dbReference type="ChEBI" id="CHEBI:57586"/>
    </ligand>
</feature>